<keyword evidence="2" id="KW-1185">Reference proteome</keyword>
<dbReference type="PANTHER" id="PTHR48312:SF1">
    <property type="entry name" value="SULFOTRANSFERASE"/>
    <property type="match status" value="1"/>
</dbReference>
<gene>
    <name evidence="1" type="ORF">BSL78_13365</name>
</gene>
<evidence type="ECO:0008006" key="3">
    <source>
        <dbReference type="Google" id="ProtNLM"/>
    </source>
</evidence>
<dbReference type="AlphaFoldDB" id="A0A2G8KPA6"/>
<organism evidence="1 2">
    <name type="scientific">Stichopus japonicus</name>
    <name type="common">Sea cucumber</name>
    <dbReference type="NCBI Taxonomy" id="307972"/>
    <lineage>
        <taxon>Eukaryota</taxon>
        <taxon>Metazoa</taxon>
        <taxon>Echinodermata</taxon>
        <taxon>Eleutherozoa</taxon>
        <taxon>Echinozoa</taxon>
        <taxon>Holothuroidea</taxon>
        <taxon>Aspidochirotacea</taxon>
        <taxon>Aspidochirotida</taxon>
        <taxon>Stichopodidae</taxon>
        <taxon>Apostichopus</taxon>
    </lineage>
</organism>
<dbReference type="STRING" id="307972.A0A2G8KPA6"/>
<dbReference type="InterPro" id="IPR027417">
    <property type="entry name" value="P-loop_NTPase"/>
</dbReference>
<comment type="caution">
    <text evidence="1">The sequence shown here is derived from an EMBL/GenBank/DDBJ whole genome shotgun (WGS) entry which is preliminary data.</text>
</comment>
<reference evidence="1 2" key="1">
    <citation type="journal article" date="2017" name="PLoS Biol.">
        <title>The sea cucumber genome provides insights into morphological evolution and visceral regeneration.</title>
        <authorList>
            <person name="Zhang X."/>
            <person name="Sun L."/>
            <person name="Yuan J."/>
            <person name="Sun Y."/>
            <person name="Gao Y."/>
            <person name="Zhang L."/>
            <person name="Li S."/>
            <person name="Dai H."/>
            <person name="Hamel J.F."/>
            <person name="Liu C."/>
            <person name="Yu Y."/>
            <person name="Liu S."/>
            <person name="Lin W."/>
            <person name="Guo K."/>
            <person name="Jin S."/>
            <person name="Xu P."/>
            <person name="Storey K.B."/>
            <person name="Huan P."/>
            <person name="Zhang T."/>
            <person name="Zhou Y."/>
            <person name="Zhang J."/>
            <person name="Lin C."/>
            <person name="Li X."/>
            <person name="Xing L."/>
            <person name="Huo D."/>
            <person name="Sun M."/>
            <person name="Wang L."/>
            <person name="Mercier A."/>
            <person name="Li F."/>
            <person name="Yang H."/>
            <person name="Xiang J."/>
        </authorList>
    </citation>
    <scope>NUCLEOTIDE SEQUENCE [LARGE SCALE GENOMIC DNA]</scope>
    <source>
        <strain evidence="1">Shaxun</strain>
        <tissue evidence="1">Muscle</tissue>
    </source>
</reference>
<dbReference type="Proteomes" id="UP000230750">
    <property type="component" value="Unassembled WGS sequence"/>
</dbReference>
<dbReference type="PANTHER" id="PTHR48312">
    <property type="match status" value="1"/>
</dbReference>
<protein>
    <recommendedName>
        <fullName evidence="3">Sulfotransferase family protein</fullName>
    </recommendedName>
</protein>
<dbReference type="SUPFAM" id="SSF52540">
    <property type="entry name" value="P-loop containing nucleoside triphosphate hydrolases"/>
    <property type="match status" value="1"/>
</dbReference>
<name>A0A2G8KPA6_STIJA</name>
<accession>A0A2G8KPA6</accession>
<dbReference type="EMBL" id="MRZV01000448">
    <property type="protein sequence ID" value="PIK49778.1"/>
    <property type="molecule type" value="Genomic_DNA"/>
</dbReference>
<sequence>MSKRLANTSIVAGKERYDWVKSQLEADERDKDLIFVKDSAFAIDGHYRSLPSNKAFQYTFIIRNPRNMYLSYKQAFMNEVTEGERAAFNIVNDVDVYPSAELYKKSYKLWKFVIEETGRYPVVIDGDELATYPDILLPKYFQMIGVPFKERYLRWDGQHDVIKTWKTSYEAIVACRLNGWITKAAYSSAFKQPAKPPPNLEELPDDIRYCVEVAMPYYTAMHKHRLKV</sequence>
<dbReference type="OrthoDB" id="416710at2759"/>
<proteinExistence type="predicted"/>
<evidence type="ECO:0000313" key="2">
    <source>
        <dbReference type="Proteomes" id="UP000230750"/>
    </source>
</evidence>
<evidence type="ECO:0000313" key="1">
    <source>
        <dbReference type="EMBL" id="PIK49778.1"/>
    </source>
</evidence>